<proteinExistence type="predicted"/>
<gene>
    <name evidence="1" type="ORF">CIRG_08408</name>
</gene>
<evidence type="ECO:0000313" key="2">
    <source>
        <dbReference type="Proteomes" id="UP000054565"/>
    </source>
</evidence>
<evidence type="ECO:0000313" key="1">
    <source>
        <dbReference type="EMBL" id="KMP08727.1"/>
    </source>
</evidence>
<organism evidence="1 2">
    <name type="scientific">Coccidioides immitis RMSCC 2394</name>
    <dbReference type="NCBI Taxonomy" id="404692"/>
    <lineage>
        <taxon>Eukaryota</taxon>
        <taxon>Fungi</taxon>
        <taxon>Dikarya</taxon>
        <taxon>Ascomycota</taxon>
        <taxon>Pezizomycotina</taxon>
        <taxon>Eurotiomycetes</taxon>
        <taxon>Eurotiomycetidae</taxon>
        <taxon>Onygenales</taxon>
        <taxon>Onygenaceae</taxon>
        <taxon>Coccidioides</taxon>
    </lineage>
</organism>
<dbReference type="Proteomes" id="UP000054565">
    <property type="component" value="Unassembled WGS sequence"/>
</dbReference>
<dbReference type="AlphaFoldDB" id="A0A0J7BEZ5"/>
<name>A0A0J7BEZ5_COCIT</name>
<sequence length="46" mass="5277">MDRVQRNIMIQAYATVTGIMRRAAARPTSELSVLRKFLRNDSPEGR</sequence>
<protein>
    <submittedName>
        <fullName evidence="1">Uncharacterized protein</fullName>
    </submittedName>
</protein>
<dbReference type="EMBL" id="DS028098">
    <property type="protein sequence ID" value="KMP08727.1"/>
    <property type="molecule type" value="Genomic_DNA"/>
</dbReference>
<reference evidence="2" key="1">
    <citation type="journal article" date="2010" name="Genome Res.">
        <title>Population genomic sequencing of Coccidioides fungi reveals recent hybridization and transposon control.</title>
        <authorList>
            <person name="Neafsey D.E."/>
            <person name="Barker B.M."/>
            <person name="Sharpton T.J."/>
            <person name="Stajich J.E."/>
            <person name="Park D.J."/>
            <person name="Whiston E."/>
            <person name="Hung C.-Y."/>
            <person name="McMahan C."/>
            <person name="White J."/>
            <person name="Sykes S."/>
            <person name="Heiman D."/>
            <person name="Young S."/>
            <person name="Zeng Q."/>
            <person name="Abouelleil A."/>
            <person name="Aftuck L."/>
            <person name="Bessette D."/>
            <person name="Brown A."/>
            <person name="FitzGerald M."/>
            <person name="Lui A."/>
            <person name="Macdonald J.P."/>
            <person name="Priest M."/>
            <person name="Orbach M.J."/>
            <person name="Galgiani J.N."/>
            <person name="Kirkland T.N."/>
            <person name="Cole G.T."/>
            <person name="Birren B.W."/>
            <person name="Henn M.R."/>
            <person name="Taylor J.W."/>
            <person name="Rounsley S.D."/>
        </authorList>
    </citation>
    <scope>NUCLEOTIDE SEQUENCE [LARGE SCALE GENOMIC DNA]</scope>
    <source>
        <strain evidence="2">RMSCC 2394</strain>
    </source>
</reference>
<accession>A0A0J7BEZ5</accession>